<evidence type="ECO:0000256" key="5">
    <source>
        <dbReference type="RuleBase" id="RU003557"/>
    </source>
</evidence>
<dbReference type="NCBIfam" id="TIGR01930">
    <property type="entry name" value="AcCoA-C-Actrans"/>
    <property type="match status" value="1"/>
</dbReference>
<dbReference type="GO" id="GO:0003988">
    <property type="term" value="F:acetyl-CoA C-acyltransferase activity"/>
    <property type="evidence" value="ECO:0007669"/>
    <property type="project" value="UniProtKB-ARBA"/>
</dbReference>
<feature type="active site" description="Acyl-thioester intermediate" evidence="4">
    <location>
        <position position="101"/>
    </location>
</feature>
<dbReference type="PIRSF" id="PIRSF000429">
    <property type="entry name" value="Ac-CoA_Ac_transf"/>
    <property type="match status" value="1"/>
</dbReference>
<dbReference type="PROSITE" id="PS00099">
    <property type="entry name" value="THIOLASE_3"/>
    <property type="match status" value="1"/>
</dbReference>
<dbReference type="InterPro" id="IPR020615">
    <property type="entry name" value="Thiolase_acyl_enz_int_AS"/>
</dbReference>
<feature type="active site" description="Proton acceptor" evidence="4">
    <location>
        <position position="401"/>
    </location>
</feature>
<dbReference type="Pfam" id="PF00108">
    <property type="entry name" value="Thiolase_N"/>
    <property type="match status" value="1"/>
</dbReference>
<dbReference type="PANTHER" id="PTHR18919">
    <property type="entry name" value="ACETYL-COA C-ACYLTRANSFERASE"/>
    <property type="match status" value="1"/>
</dbReference>
<accession>Q7MDJ3</accession>
<evidence type="ECO:0000256" key="2">
    <source>
        <dbReference type="ARBA" id="ARBA00022679"/>
    </source>
</evidence>
<dbReference type="InterPro" id="IPR020616">
    <property type="entry name" value="Thiolase_N"/>
</dbReference>
<dbReference type="EMBL" id="BA000038">
    <property type="protein sequence ID" value="BAC97069.1"/>
    <property type="molecule type" value="Genomic_DNA"/>
</dbReference>
<dbReference type="InterPro" id="IPR016039">
    <property type="entry name" value="Thiolase-like"/>
</dbReference>
<dbReference type="PANTHER" id="PTHR18919:SF138">
    <property type="entry name" value="ACETYL-COA C-ACETYLTRANSFERASE"/>
    <property type="match status" value="1"/>
</dbReference>
<dbReference type="InterPro" id="IPR002155">
    <property type="entry name" value="Thiolase"/>
</dbReference>
<feature type="active site" description="Proton acceptor" evidence="4">
    <location>
        <position position="359"/>
    </location>
</feature>
<dbReference type="InterPro" id="IPR020617">
    <property type="entry name" value="Thiolase_C"/>
</dbReference>
<name>Q7MDJ3_VIBVY</name>
<organism evidence="8 9">
    <name type="scientific">Vibrio vulnificus (strain YJ016)</name>
    <dbReference type="NCBI Taxonomy" id="196600"/>
    <lineage>
        <taxon>Bacteria</taxon>
        <taxon>Pseudomonadati</taxon>
        <taxon>Pseudomonadota</taxon>
        <taxon>Gammaproteobacteria</taxon>
        <taxon>Vibrionales</taxon>
        <taxon>Vibrionaceae</taxon>
        <taxon>Vibrio</taxon>
    </lineage>
</organism>
<dbReference type="STRING" id="672.VV93_v1c39850"/>
<protein>
    <submittedName>
        <fullName evidence="8">Acetyl-CoA acetyltransferase</fullName>
    </submittedName>
</protein>
<keyword evidence="2 5" id="KW-0808">Transferase</keyword>
<keyword evidence="3 5" id="KW-0012">Acyltransferase</keyword>
<dbReference type="PROSITE" id="PS00098">
    <property type="entry name" value="THIOLASE_1"/>
    <property type="match status" value="1"/>
</dbReference>
<dbReference type="InterPro" id="IPR020610">
    <property type="entry name" value="Thiolase_AS"/>
</dbReference>
<dbReference type="KEGG" id="vvy:VVA1043"/>
<proteinExistence type="inferred from homology"/>
<evidence type="ECO:0000259" key="7">
    <source>
        <dbReference type="Pfam" id="PF02803"/>
    </source>
</evidence>
<gene>
    <name evidence="8" type="ordered locus">VVA1043</name>
</gene>
<evidence type="ECO:0000259" key="6">
    <source>
        <dbReference type="Pfam" id="PF00108"/>
    </source>
</evidence>
<feature type="domain" description="Thiolase C-terminal" evidence="7">
    <location>
        <begin position="280"/>
        <end position="413"/>
    </location>
</feature>
<dbReference type="Proteomes" id="UP000002675">
    <property type="component" value="Chromosome II"/>
</dbReference>
<dbReference type="eggNOG" id="COG0183">
    <property type="taxonomic scope" value="Bacteria"/>
</dbReference>
<dbReference type="AlphaFoldDB" id="Q7MDJ3"/>
<sequence>MSKTRFSRQGANMAKSIWIVAAKRTPIGRFQGALAALSAPQLGAAAIHAAMDAVSLSAQQVDEVYMGCVLPAGCGQAPARQAALKAELGYSTPCTTVNKVCGSGMKAVMLAYDQLKAGDKCCMIAGGMESMTNAPYLLKESRSGMRMGHKTTFDHMFLDGLQDAYEGHLMGVYAQQIADKLNYTREQMDTWAIQSAQRATQAQHEAQFKEEITPIFLEGRSSMTLDHDEHPTTIQLDKIPKLKPAFADDGTVTAANSSSIADGAAALILADGDWAEKQGLTPLAIIRGHASHARLPAEFTVAPVYAIEQLLSQLDWGIDEVDLWEINEAFAVVTQIAIQQLGLAEDKVNIKGGACALGHPIGASGARILVTLIHSLRQLQALGTNGDAKCRRSVKGVAALCIGGGEATAIGIEIPVF</sequence>
<dbReference type="Gene3D" id="3.40.47.10">
    <property type="match status" value="1"/>
</dbReference>
<evidence type="ECO:0000313" key="8">
    <source>
        <dbReference type="EMBL" id="BAC97069.1"/>
    </source>
</evidence>
<evidence type="ECO:0000256" key="3">
    <source>
        <dbReference type="ARBA" id="ARBA00023315"/>
    </source>
</evidence>
<dbReference type="HOGENOM" id="CLU_031026_0_1_6"/>
<dbReference type="Pfam" id="PF02803">
    <property type="entry name" value="Thiolase_C"/>
    <property type="match status" value="1"/>
</dbReference>
<reference evidence="8 9" key="1">
    <citation type="journal article" date="2003" name="Genome Res.">
        <title>Comparative genome analysis of Vibrio vulnificus, a marine pathogen.</title>
        <authorList>
            <person name="Chen C.Y."/>
            <person name="Wu K.M."/>
            <person name="Chang Y.C."/>
            <person name="Chang C.H."/>
            <person name="Tsai H.C."/>
            <person name="Liao T.L."/>
            <person name="Liu Y.M."/>
            <person name="Chen H.J."/>
            <person name="Shen A.B."/>
            <person name="Li J.C."/>
            <person name="Su T.L."/>
            <person name="Shao C.P."/>
            <person name="Lee C.T."/>
            <person name="Hor L.I."/>
            <person name="Tsai S.F."/>
        </authorList>
    </citation>
    <scope>NUCLEOTIDE SEQUENCE [LARGE SCALE GENOMIC DNA]</scope>
    <source>
        <strain evidence="8 9">YJ016</strain>
    </source>
</reference>
<evidence type="ECO:0000256" key="1">
    <source>
        <dbReference type="ARBA" id="ARBA00010982"/>
    </source>
</evidence>
<feature type="domain" description="Thiolase N-terminal" evidence="6">
    <location>
        <begin position="18"/>
        <end position="271"/>
    </location>
</feature>
<dbReference type="CDD" id="cd00751">
    <property type="entry name" value="thiolase"/>
    <property type="match status" value="1"/>
</dbReference>
<evidence type="ECO:0000313" key="9">
    <source>
        <dbReference type="Proteomes" id="UP000002675"/>
    </source>
</evidence>
<dbReference type="SUPFAM" id="SSF53901">
    <property type="entry name" value="Thiolase-like"/>
    <property type="match status" value="2"/>
</dbReference>
<comment type="similarity">
    <text evidence="1 5">Belongs to the thiolase-like superfamily. Thiolase family.</text>
</comment>
<evidence type="ECO:0000256" key="4">
    <source>
        <dbReference type="PIRSR" id="PIRSR000429-1"/>
    </source>
</evidence>